<reference evidence="1" key="2">
    <citation type="journal article" date="2015" name="Fish Shellfish Immunol.">
        <title>Early steps in the European eel (Anguilla anguilla)-Vibrio vulnificus interaction in the gills: Role of the RtxA13 toxin.</title>
        <authorList>
            <person name="Callol A."/>
            <person name="Pajuelo D."/>
            <person name="Ebbesson L."/>
            <person name="Teles M."/>
            <person name="MacKenzie S."/>
            <person name="Amaro C."/>
        </authorList>
    </citation>
    <scope>NUCLEOTIDE SEQUENCE</scope>
</reference>
<organism evidence="1">
    <name type="scientific">Anguilla anguilla</name>
    <name type="common">European freshwater eel</name>
    <name type="synonym">Muraena anguilla</name>
    <dbReference type="NCBI Taxonomy" id="7936"/>
    <lineage>
        <taxon>Eukaryota</taxon>
        <taxon>Metazoa</taxon>
        <taxon>Chordata</taxon>
        <taxon>Craniata</taxon>
        <taxon>Vertebrata</taxon>
        <taxon>Euteleostomi</taxon>
        <taxon>Actinopterygii</taxon>
        <taxon>Neopterygii</taxon>
        <taxon>Teleostei</taxon>
        <taxon>Anguilliformes</taxon>
        <taxon>Anguillidae</taxon>
        <taxon>Anguilla</taxon>
    </lineage>
</organism>
<accession>A0A0E9VF67</accession>
<name>A0A0E9VF67_ANGAN</name>
<dbReference type="EMBL" id="GBXM01031838">
    <property type="protein sequence ID" value="JAH76739.1"/>
    <property type="molecule type" value="Transcribed_RNA"/>
</dbReference>
<sequence>MSGNIQNNFSLLIPVCSSRVKSKITSFSVFRYRQLGGMHPTHASENKDAIG</sequence>
<proteinExistence type="predicted"/>
<reference evidence="1" key="1">
    <citation type="submission" date="2014-11" db="EMBL/GenBank/DDBJ databases">
        <authorList>
            <person name="Amaro Gonzalez C."/>
        </authorList>
    </citation>
    <scope>NUCLEOTIDE SEQUENCE</scope>
</reference>
<protein>
    <submittedName>
        <fullName evidence="1">Uncharacterized protein</fullName>
    </submittedName>
</protein>
<dbReference type="AlphaFoldDB" id="A0A0E9VF67"/>
<evidence type="ECO:0000313" key="1">
    <source>
        <dbReference type="EMBL" id="JAH76739.1"/>
    </source>
</evidence>